<evidence type="ECO:0000256" key="5">
    <source>
        <dbReference type="PROSITE-ProRule" id="PRU00196"/>
    </source>
</evidence>
<dbReference type="Pfam" id="PF00530">
    <property type="entry name" value="SRCR"/>
    <property type="match status" value="1"/>
</dbReference>
<evidence type="ECO:0000256" key="2">
    <source>
        <dbReference type="ARBA" id="ARBA00022737"/>
    </source>
</evidence>
<dbReference type="OrthoDB" id="5985384at2759"/>
<keyword evidence="4" id="KW-0325">Glycoprotein</keyword>
<dbReference type="AlphaFoldDB" id="A0A913YV23"/>
<evidence type="ECO:0000256" key="1">
    <source>
        <dbReference type="ARBA" id="ARBA00022729"/>
    </source>
</evidence>
<keyword evidence="3 5" id="KW-1015">Disulfide bond</keyword>
<dbReference type="PRINTS" id="PR00258">
    <property type="entry name" value="SPERACTRCPTR"/>
</dbReference>
<evidence type="ECO:0000256" key="4">
    <source>
        <dbReference type="ARBA" id="ARBA00023180"/>
    </source>
</evidence>
<dbReference type="KEGG" id="epa:114576271"/>
<dbReference type="PANTHER" id="PTHR19331:SF465">
    <property type="entry name" value="EGG PEPTIDE SPERACT RECEPTOR"/>
    <property type="match status" value="1"/>
</dbReference>
<comment type="caution">
    <text evidence="5">Lacks conserved residue(s) required for the propagation of feature annotation.</text>
</comment>
<feature type="domain" description="SRCR" evidence="6">
    <location>
        <begin position="28"/>
        <end position="129"/>
    </location>
</feature>
<dbReference type="Gene3D" id="3.10.250.10">
    <property type="entry name" value="SRCR-like domain"/>
    <property type="match status" value="1"/>
</dbReference>
<dbReference type="InterPro" id="IPR001190">
    <property type="entry name" value="SRCR"/>
</dbReference>
<dbReference type="GeneID" id="114576271"/>
<dbReference type="EnsemblMetazoa" id="XM_028662581.1">
    <property type="protein sequence ID" value="XP_028518382.1"/>
    <property type="gene ID" value="LOC114576271"/>
</dbReference>
<dbReference type="SUPFAM" id="SSF56487">
    <property type="entry name" value="SRCR-like"/>
    <property type="match status" value="1"/>
</dbReference>
<dbReference type="OMA" id="PELLWIW"/>
<organism evidence="7 8">
    <name type="scientific">Exaiptasia diaphana</name>
    <name type="common">Tropical sea anemone</name>
    <name type="synonym">Aiptasia pulchella</name>
    <dbReference type="NCBI Taxonomy" id="2652724"/>
    <lineage>
        <taxon>Eukaryota</taxon>
        <taxon>Metazoa</taxon>
        <taxon>Cnidaria</taxon>
        <taxon>Anthozoa</taxon>
        <taxon>Hexacorallia</taxon>
        <taxon>Actiniaria</taxon>
        <taxon>Aiptasiidae</taxon>
        <taxon>Exaiptasia</taxon>
    </lineage>
</organism>
<reference evidence="7" key="1">
    <citation type="submission" date="2022-11" db="UniProtKB">
        <authorList>
            <consortium name="EnsemblMetazoa"/>
        </authorList>
    </citation>
    <scope>IDENTIFICATION</scope>
</reference>
<keyword evidence="8" id="KW-1185">Reference proteome</keyword>
<keyword evidence="2" id="KW-0677">Repeat</keyword>
<name>A0A913YV23_EXADI</name>
<evidence type="ECO:0000259" key="6">
    <source>
        <dbReference type="PROSITE" id="PS50287"/>
    </source>
</evidence>
<sequence length="131" mass="14612">MEKVRLTVFLIWFLAGCICSALGLRTTLRMLNKAYSPSLVQGILQIYYNGSWGTICNDYWDMTDTNVACKQLGYQNASSFKYLGQGPDPIWLDDVHCTGGESFLHQCTHRGWGVHNCGGHDEDVGIVCNTV</sequence>
<dbReference type="PROSITE" id="PS51257">
    <property type="entry name" value="PROKAR_LIPOPROTEIN"/>
    <property type="match status" value="1"/>
</dbReference>
<evidence type="ECO:0000313" key="7">
    <source>
        <dbReference type="EnsemblMetazoa" id="XP_028518382.1"/>
    </source>
</evidence>
<dbReference type="FunFam" id="3.10.250.10:FF:000011">
    <property type="entry name" value="Scavenger receptor class A member 5"/>
    <property type="match status" value="1"/>
</dbReference>
<keyword evidence="1" id="KW-0732">Signal</keyword>
<dbReference type="RefSeq" id="XP_028518382.1">
    <property type="nucleotide sequence ID" value="XM_028662581.1"/>
</dbReference>
<feature type="disulfide bond" evidence="5">
    <location>
        <begin position="97"/>
        <end position="107"/>
    </location>
</feature>
<evidence type="ECO:0000256" key="3">
    <source>
        <dbReference type="ARBA" id="ARBA00023157"/>
    </source>
</evidence>
<dbReference type="PROSITE" id="PS50287">
    <property type="entry name" value="SRCR_2"/>
    <property type="match status" value="1"/>
</dbReference>
<dbReference type="SMART" id="SM00202">
    <property type="entry name" value="SR"/>
    <property type="match status" value="1"/>
</dbReference>
<dbReference type="PANTHER" id="PTHR19331">
    <property type="entry name" value="SCAVENGER RECEPTOR DOMAIN-CONTAINING"/>
    <property type="match status" value="1"/>
</dbReference>
<dbReference type="Proteomes" id="UP000887567">
    <property type="component" value="Unplaced"/>
</dbReference>
<evidence type="ECO:0000313" key="8">
    <source>
        <dbReference type="Proteomes" id="UP000887567"/>
    </source>
</evidence>
<proteinExistence type="predicted"/>
<accession>A0A913YV23</accession>
<protein>
    <recommendedName>
        <fullName evidence="6">SRCR domain-containing protein</fullName>
    </recommendedName>
</protein>
<dbReference type="GO" id="GO:0016020">
    <property type="term" value="C:membrane"/>
    <property type="evidence" value="ECO:0007669"/>
    <property type="project" value="InterPro"/>
</dbReference>
<dbReference type="InterPro" id="IPR036772">
    <property type="entry name" value="SRCR-like_dom_sf"/>
</dbReference>